<evidence type="ECO:0000256" key="11">
    <source>
        <dbReference type="ARBA" id="ARBA00023004"/>
    </source>
</evidence>
<organism evidence="19 20">
    <name type="scientific">Luedemannella flava</name>
    <dbReference type="NCBI Taxonomy" id="349316"/>
    <lineage>
        <taxon>Bacteria</taxon>
        <taxon>Bacillati</taxon>
        <taxon>Actinomycetota</taxon>
        <taxon>Actinomycetes</taxon>
        <taxon>Micromonosporales</taxon>
        <taxon>Micromonosporaceae</taxon>
        <taxon>Luedemannella</taxon>
    </lineage>
</organism>
<dbReference type="InterPro" id="IPR005467">
    <property type="entry name" value="His_kinase_dom"/>
</dbReference>
<dbReference type="CDD" id="cd16917">
    <property type="entry name" value="HATPase_UhpB-NarQ-NarX-like"/>
    <property type="match status" value="1"/>
</dbReference>
<dbReference type="InterPro" id="IPR050482">
    <property type="entry name" value="Sensor_HK_TwoCompSys"/>
</dbReference>
<dbReference type="InterPro" id="IPR003594">
    <property type="entry name" value="HATPase_dom"/>
</dbReference>
<reference evidence="20" key="1">
    <citation type="journal article" date="2019" name="Int. J. Syst. Evol. Microbiol.">
        <title>The Global Catalogue of Microorganisms (GCM) 10K type strain sequencing project: providing services to taxonomists for standard genome sequencing and annotation.</title>
        <authorList>
            <consortium name="The Broad Institute Genomics Platform"/>
            <consortium name="The Broad Institute Genome Sequencing Center for Infectious Disease"/>
            <person name="Wu L."/>
            <person name="Ma J."/>
        </authorList>
    </citation>
    <scope>NUCLEOTIDE SEQUENCE [LARGE SCALE GENOMIC DNA]</scope>
    <source>
        <strain evidence="20">JCM 13250</strain>
    </source>
</reference>
<evidence type="ECO:0000256" key="9">
    <source>
        <dbReference type="ARBA" id="ARBA00022723"/>
    </source>
</evidence>
<comment type="catalytic activity">
    <reaction evidence="1">
        <text>ATP + protein L-histidine = ADP + protein N-phospho-L-histidine.</text>
        <dbReference type="EC" id="2.7.13.3"/>
    </reaction>
</comment>
<proteinExistence type="predicted"/>
<keyword evidence="17" id="KW-0472">Membrane</keyword>
<evidence type="ECO:0000256" key="7">
    <source>
        <dbReference type="ARBA" id="ARBA00022490"/>
    </source>
</evidence>
<evidence type="ECO:0000256" key="13">
    <source>
        <dbReference type="ARBA" id="ARBA00023014"/>
    </source>
</evidence>
<keyword evidence="16" id="KW-0175">Coiled coil</keyword>
<name>A0ABP4Y680_9ACTN</name>
<feature type="transmembrane region" description="Helical" evidence="17">
    <location>
        <begin position="48"/>
        <end position="67"/>
    </location>
</feature>
<dbReference type="EC" id="2.7.13.3" evidence="4"/>
<evidence type="ECO:0000256" key="1">
    <source>
        <dbReference type="ARBA" id="ARBA00000085"/>
    </source>
</evidence>
<dbReference type="GO" id="GO:0016301">
    <property type="term" value="F:kinase activity"/>
    <property type="evidence" value="ECO:0007669"/>
    <property type="project" value="UniProtKB-KW"/>
</dbReference>
<keyword evidence="17" id="KW-0812">Transmembrane</keyword>
<keyword evidence="13" id="KW-0411">Iron-sulfur</keyword>
<feature type="transmembrane region" description="Helical" evidence="17">
    <location>
        <begin position="22"/>
        <end position="42"/>
    </location>
</feature>
<evidence type="ECO:0000256" key="16">
    <source>
        <dbReference type="SAM" id="Coils"/>
    </source>
</evidence>
<evidence type="ECO:0000313" key="19">
    <source>
        <dbReference type="EMBL" id="GAA1802760.1"/>
    </source>
</evidence>
<dbReference type="RefSeq" id="WP_344130042.1">
    <property type="nucleotide sequence ID" value="NZ_BAAALT010000065.1"/>
</dbReference>
<comment type="caution">
    <text evidence="19">The sequence shown here is derived from an EMBL/GenBank/DDBJ whole genome shotgun (WGS) entry which is preliminary data.</text>
</comment>
<evidence type="ECO:0000259" key="18">
    <source>
        <dbReference type="PROSITE" id="PS50109"/>
    </source>
</evidence>
<dbReference type="Pfam" id="PF07730">
    <property type="entry name" value="HisKA_3"/>
    <property type="match status" value="1"/>
</dbReference>
<dbReference type="PANTHER" id="PTHR24421">
    <property type="entry name" value="NITRATE/NITRITE SENSOR PROTEIN NARX-RELATED"/>
    <property type="match status" value="1"/>
</dbReference>
<evidence type="ECO:0000256" key="17">
    <source>
        <dbReference type="SAM" id="Phobius"/>
    </source>
</evidence>
<feature type="coiled-coil region" evidence="16">
    <location>
        <begin position="176"/>
        <end position="206"/>
    </location>
</feature>
<feature type="transmembrane region" description="Helical" evidence="17">
    <location>
        <begin position="148"/>
        <end position="171"/>
    </location>
</feature>
<evidence type="ECO:0000256" key="8">
    <source>
        <dbReference type="ARBA" id="ARBA00022679"/>
    </source>
</evidence>
<evidence type="ECO:0000256" key="4">
    <source>
        <dbReference type="ARBA" id="ARBA00012438"/>
    </source>
</evidence>
<keyword evidence="6" id="KW-0004">4Fe-4S</keyword>
<comment type="cofactor">
    <cofactor evidence="2">
        <name>[4Fe-4S] cluster</name>
        <dbReference type="ChEBI" id="CHEBI:49883"/>
    </cofactor>
</comment>
<evidence type="ECO:0000256" key="3">
    <source>
        <dbReference type="ARBA" id="ARBA00004496"/>
    </source>
</evidence>
<dbReference type="InterPro" id="IPR017205">
    <property type="entry name" value="Sig_transdc_His_kinase_ChrS"/>
</dbReference>
<dbReference type="InterPro" id="IPR011712">
    <property type="entry name" value="Sig_transdc_His_kin_sub3_dim/P"/>
</dbReference>
<evidence type="ECO:0000256" key="10">
    <source>
        <dbReference type="ARBA" id="ARBA00022777"/>
    </source>
</evidence>
<evidence type="ECO:0000313" key="20">
    <source>
        <dbReference type="Proteomes" id="UP001500218"/>
    </source>
</evidence>
<protein>
    <recommendedName>
        <fullName evidence="5">Oxygen sensor histidine kinase NreB</fullName>
        <ecNumber evidence="4">2.7.13.3</ecNumber>
    </recommendedName>
    <alternativeName>
        <fullName evidence="15">Nitrogen regulation protein B</fullName>
    </alternativeName>
</protein>
<feature type="domain" description="Histidine kinase" evidence="18">
    <location>
        <begin position="226"/>
        <end position="420"/>
    </location>
</feature>
<keyword evidence="7" id="KW-0963">Cytoplasm</keyword>
<evidence type="ECO:0000256" key="2">
    <source>
        <dbReference type="ARBA" id="ARBA00001966"/>
    </source>
</evidence>
<dbReference type="Proteomes" id="UP001500218">
    <property type="component" value="Unassembled WGS sequence"/>
</dbReference>
<dbReference type="SMART" id="SM00387">
    <property type="entry name" value="HATPase_c"/>
    <property type="match status" value="1"/>
</dbReference>
<dbReference type="EMBL" id="BAAALT010000065">
    <property type="protein sequence ID" value="GAA1802760.1"/>
    <property type="molecule type" value="Genomic_DNA"/>
</dbReference>
<dbReference type="Pfam" id="PF02518">
    <property type="entry name" value="HATPase_c"/>
    <property type="match status" value="1"/>
</dbReference>
<keyword evidence="12" id="KW-0902">Two-component regulatory system</keyword>
<dbReference type="PROSITE" id="PS50109">
    <property type="entry name" value="HIS_KIN"/>
    <property type="match status" value="1"/>
</dbReference>
<keyword evidence="8" id="KW-0808">Transferase</keyword>
<keyword evidence="9" id="KW-0479">Metal-binding</keyword>
<comment type="subcellular location">
    <subcellularLocation>
        <location evidence="3">Cytoplasm</location>
    </subcellularLocation>
</comment>
<gene>
    <name evidence="19" type="ORF">GCM10009682_25760</name>
</gene>
<keyword evidence="20" id="KW-1185">Reference proteome</keyword>
<dbReference type="PANTHER" id="PTHR24421:SF62">
    <property type="entry name" value="SENSORY TRANSDUCTION HISTIDINE KINASE"/>
    <property type="match status" value="1"/>
</dbReference>
<evidence type="ECO:0000256" key="6">
    <source>
        <dbReference type="ARBA" id="ARBA00022485"/>
    </source>
</evidence>
<dbReference type="PIRSF" id="PIRSF037434">
    <property type="entry name" value="STHK_ChrS"/>
    <property type="match status" value="1"/>
</dbReference>
<keyword evidence="11" id="KW-0408">Iron</keyword>
<dbReference type="InterPro" id="IPR036890">
    <property type="entry name" value="HATPase_C_sf"/>
</dbReference>
<dbReference type="PRINTS" id="PR00344">
    <property type="entry name" value="BCTRLSENSOR"/>
</dbReference>
<keyword evidence="10 19" id="KW-0418">Kinase</keyword>
<evidence type="ECO:0000256" key="12">
    <source>
        <dbReference type="ARBA" id="ARBA00023012"/>
    </source>
</evidence>
<evidence type="ECO:0000256" key="15">
    <source>
        <dbReference type="ARBA" id="ARBA00030800"/>
    </source>
</evidence>
<evidence type="ECO:0000256" key="14">
    <source>
        <dbReference type="ARBA" id="ARBA00024827"/>
    </source>
</evidence>
<evidence type="ECO:0000256" key="5">
    <source>
        <dbReference type="ARBA" id="ARBA00017322"/>
    </source>
</evidence>
<dbReference type="SUPFAM" id="SSF55874">
    <property type="entry name" value="ATPase domain of HSP90 chaperone/DNA topoisomerase II/histidine kinase"/>
    <property type="match status" value="1"/>
</dbReference>
<sequence length="425" mass="45510">MGVSDASRLDGWEGQLDRVLRVVPYVSLGVSILLTWLTSPFWPVESLPRTTVLAAAVGLWMFWMVTLHPRWQQRRVLMGLYFAVLAILSFLLVLHSPLFGFFSFTGYLHAAYALVGRWRYVGVVATATSTALSQSGGLQTLQAGTAGVAIFGVVLFFNITLSTAMMSLSWVADAQAARRKREITALAEANEKLESAVAENAGLHAKLIAQAREAGAFDERQRMAREIHDTLAQGLTGIVTQLEAAEQAAERPEQWRRHVRTAARLARDSLAEARRSVHALTPQPLEAARLPEALGDVVARWSTDSGVAATLVTTGVAQPLLPEIEVALLRTAQEALANVAKHAAASRVGLTLSYMEDLVTLDVRDDGAGFDPAGARPERADGGFGLAGMRERVRRVAGTLEVESEPGAGTAISACVPAILAGAAA</sequence>
<dbReference type="Gene3D" id="1.20.5.1930">
    <property type="match status" value="1"/>
</dbReference>
<dbReference type="Gene3D" id="3.30.565.10">
    <property type="entry name" value="Histidine kinase-like ATPase, C-terminal domain"/>
    <property type="match status" value="1"/>
</dbReference>
<keyword evidence="17" id="KW-1133">Transmembrane helix</keyword>
<dbReference type="InterPro" id="IPR004358">
    <property type="entry name" value="Sig_transdc_His_kin-like_C"/>
</dbReference>
<comment type="function">
    <text evidence="14">Member of the two-component regulatory system NreB/NreC involved in the control of dissimilatory nitrate/nitrite reduction in response to oxygen. NreB functions as a direct oxygen sensor histidine kinase which is autophosphorylated, in the absence of oxygen, probably at the conserved histidine residue, and transfers its phosphate group probably to a conserved aspartate residue of NreC. NreB/NreC activates the expression of the nitrate (narGHJI) and nitrite (nir) reductase operons, as well as the putative nitrate transporter gene narT.</text>
</comment>
<feature type="transmembrane region" description="Helical" evidence="17">
    <location>
        <begin position="79"/>
        <end position="102"/>
    </location>
</feature>
<accession>A0ABP4Y680</accession>